<feature type="region of interest" description="Disordered" evidence="1">
    <location>
        <begin position="450"/>
        <end position="476"/>
    </location>
</feature>
<keyword evidence="3" id="KW-1185">Reference proteome</keyword>
<sequence length="521" mass="57771">MPEFEGFEALVRIDGKRADEFGIEVEKSENEKERIIHCWILSEEGKSVSVEWSYTSSPWSPNSEDDSMLHFACGGVLKIDGIRINSKNGTGKTFQISTIDVGDEVQERQMVLATVKGSDRAVDELDESAWPGSSIGTIQLTVRTGSLCLPPSVPGKTPTSFFLPSFKLYGHTKEELEMLEAFGAQRKQNVQEVRAAQNTATRIHREDGPDFFVPPVARGSAVVDWHRIIPGARVKGFLPLPWNLQNIFLPTGKTIIFCFHYGPLERLKSNPYLSHVSFKDIKMLSAQSRDSGMSQPTTQHDSNIRVPGTRRIPWGTADDDEEGCYVPPYPQTLHISLLSNTVESYRQKESQVQEVSEKTDNIQTQTSASSDHSPAAPNSHGGETTPEVGRSDDGVTVIAECKGLDIPTDQEQPSGIKIEPLEELTLLTIKEEPQEDLVQMENVVQSIDGPDEEREEQFEEIATEETSGKDGDSRRDREVVALKDRVAALEALLREHLNVSIGIDKRTAVDGVSSSSKRLRT</sequence>
<gene>
    <name evidence="2" type="ORF">CALCODRAFT_556143</name>
</gene>
<dbReference type="Proteomes" id="UP000076842">
    <property type="component" value="Unassembled WGS sequence"/>
</dbReference>
<dbReference type="InParanoid" id="A0A165F1G6"/>
<feature type="region of interest" description="Disordered" evidence="1">
    <location>
        <begin position="287"/>
        <end position="311"/>
    </location>
</feature>
<name>A0A165F1G6_9BASI</name>
<dbReference type="EMBL" id="KV423985">
    <property type="protein sequence ID" value="KZT55991.1"/>
    <property type="molecule type" value="Genomic_DNA"/>
</dbReference>
<proteinExistence type="predicted"/>
<evidence type="ECO:0000313" key="2">
    <source>
        <dbReference type="EMBL" id="KZT55991.1"/>
    </source>
</evidence>
<reference evidence="2 3" key="1">
    <citation type="journal article" date="2016" name="Mol. Biol. Evol.">
        <title>Comparative Genomics of Early-Diverging Mushroom-Forming Fungi Provides Insights into the Origins of Lignocellulose Decay Capabilities.</title>
        <authorList>
            <person name="Nagy L.G."/>
            <person name="Riley R."/>
            <person name="Tritt A."/>
            <person name="Adam C."/>
            <person name="Daum C."/>
            <person name="Floudas D."/>
            <person name="Sun H."/>
            <person name="Yadav J.S."/>
            <person name="Pangilinan J."/>
            <person name="Larsson K.H."/>
            <person name="Matsuura K."/>
            <person name="Barry K."/>
            <person name="Labutti K."/>
            <person name="Kuo R."/>
            <person name="Ohm R.A."/>
            <person name="Bhattacharya S.S."/>
            <person name="Shirouzu T."/>
            <person name="Yoshinaga Y."/>
            <person name="Martin F.M."/>
            <person name="Grigoriev I.V."/>
            <person name="Hibbett D.S."/>
        </authorList>
    </citation>
    <scope>NUCLEOTIDE SEQUENCE [LARGE SCALE GENOMIC DNA]</scope>
    <source>
        <strain evidence="2 3">HHB12733</strain>
    </source>
</reference>
<feature type="region of interest" description="Disordered" evidence="1">
    <location>
        <begin position="348"/>
        <end position="392"/>
    </location>
</feature>
<organism evidence="2 3">
    <name type="scientific">Calocera cornea HHB12733</name>
    <dbReference type="NCBI Taxonomy" id="1353952"/>
    <lineage>
        <taxon>Eukaryota</taxon>
        <taxon>Fungi</taxon>
        <taxon>Dikarya</taxon>
        <taxon>Basidiomycota</taxon>
        <taxon>Agaricomycotina</taxon>
        <taxon>Dacrymycetes</taxon>
        <taxon>Dacrymycetales</taxon>
        <taxon>Dacrymycetaceae</taxon>
        <taxon>Calocera</taxon>
    </lineage>
</organism>
<feature type="compositionally biased region" description="Polar residues" evidence="1">
    <location>
        <begin position="287"/>
        <end position="301"/>
    </location>
</feature>
<accession>A0A165F1G6</accession>
<dbReference type="AlphaFoldDB" id="A0A165F1G6"/>
<feature type="compositionally biased region" description="Acidic residues" evidence="1">
    <location>
        <begin position="450"/>
        <end position="463"/>
    </location>
</feature>
<feature type="compositionally biased region" description="Basic and acidic residues" evidence="1">
    <location>
        <begin position="348"/>
        <end position="360"/>
    </location>
</feature>
<protein>
    <submittedName>
        <fullName evidence="2">Uncharacterized protein</fullName>
    </submittedName>
</protein>
<feature type="compositionally biased region" description="Basic and acidic residues" evidence="1">
    <location>
        <begin position="466"/>
        <end position="476"/>
    </location>
</feature>
<dbReference type="OrthoDB" id="3364132at2759"/>
<evidence type="ECO:0000313" key="3">
    <source>
        <dbReference type="Proteomes" id="UP000076842"/>
    </source>
</evidence>
<evidence type="ECO:0000256" key="1">
    <source>
        <dbReference type="SAM" id="MobiDB-lite"/>
    </source>
</evidence>
<feature type="compositionally biased region" description="Polar residues" evidence="1">
    <location>
        <begin position="361"/>
        <end position="372"/>
    </location>
</feature>